<organism evidence="3 4">
    <name type="scientific">Desulfofustis glycolicus DSM 9705</name>
    <dbReference type="NCBI Taxonomy" id="1121409"/>
    <lineage>
        <taxon>Bacteria</taxon>
        <taxon>Pseudomonadati</taxon>
        <taxon>Thermodesulfobacteriota</taxon>
        <taxon>Desulfobulbia</taxon>
        <taxon>Desulfobulbales</taxon>
        <taxon>Desulfocapsaceae</taxon>
        <taxon>Desulfofustis</taxon>
    </lineage>
</organism>
<keyword evidence="4" id="KW-1185">Reference proteome</keyword>
<accession>A0A1M5YTI9</accession>
<evidence type="ECO:0000313" key="3">
    <source>
        <dbReference type="EMBL" id="SHI15381.1"/>
    </source>
</evidence>
<dbReference type="Pfam" id="PF00005">
    <property type="entry name" value="ABC_tran"/>
    <property type="match status" value="1"/>
</dbReference>
<dbReference type="SUPFAM" id="SSF52540">
    <property type="entry name" value="P-loop containing nucleoside triphosphate hydrolases"/>
    <property type="match status" value="1"/>
</dbReference>
<protein>
    <submittedName>
        <fullName evidence="3">ABC transporter</fullName>
    </submittedName>
</protein>
<dbReference type="RefSeq" id="WP_073379516.1">
    <property type="nucleotide sequence ID" value="NZ_FQXS01000060.1"/>
</dbReference>
<dbReference type="InterPro" id="IPR003439">
    <property type="entry name" value="ABC_transporter-like_ATP-bd"/>
</dbReference>
<evidence type="ECO:0000256" key="1">
    <source>
        <dbReference type="ARBA" id="ARBA00022448"/>
    </source>
</evidence>
<gene>
    <name evidence="3" type="ORF">SAMN02745124_04430</name>
</gene>
<evidence type="ECO:0000313" key="4">
    <source>
        <dbReference type="Proteomes" id="UP000184139"/>
    </source>
</evidence>
<reference evidence="3 4" key="1">
    <citation type="submission" date="2016-11" db="EMBL/GenBank/DDBJ databases">
        <authorList>
            <person name="Jaros S."/>
            <person name="Januszkiewicz K."/>
            <person name="Wedrychowicz H."/>
        </authorList>
    </citation>
    <scope>NUCLEOTIDE SEQUENCE [LARGE SCALE GENOMIC DNA]</scope>
    <source>
        <strain evidence="3 4">DSM 9705</strain>
    </source>
</reference>
<dbReference type="PANTHER" id="PTHR43023:SF3">
    <property type="entry name" value="PROTEIN TRIGALACTOSYLDIACYLGLYCEROL 3, CHLOROPLASTIC"/>
    <property type="match status" value="1"/>
</dbReference>
<keyword evidence="1" id="KW-0813">Transport</keyword>
<sequence>MIQVQNLYKSYGSAEQNMVLKDITMDIQKGEVFGIIGQSGVGKSTLLRCINGLEGFDRGCLMVNGQNVSSGSSSFQVDLSRLPTGEAIR</sequence>
<dbReference type="STRING" id="1121409.SAMN02745124_04430"/>
<dbReference type="Gene3D" id="3.40.50.300">
    <property type="entry name" value="P-loop containing nucleotide triphosphate hydrolases"/>
    <property type="match status" value="1"/>
</dbReference>
<dbReference type="OrthoDB" id="9802264at2"/>
<dbReference type="Proteomes" id="UP000184139">
    <property type="component" value="Unassembled WGS sequence"/>
</dbReference>
<dbReference type="EMBL" id="FQXS01000060">
    <property type="protein sequence ID" value="SHI15381.1"/>
    <property type="molecule type" value="Genomic_DNA"/>
</dbReference>
<dbReference type="AlphaFoldDB" id="A0A1M5YTI9"/>
<dbReference type="GO" id="GO:0005524">
    <property type="term" value="F:ATP binding"/>
    <property type="evidence" value="ECO:0007669"/>
    <property type="project" value="InterPro"/>
</dbReference>
<evidence type="ECO:0000259" key="2">
    <source>
        <dbReference type="Pfam" id="PF00005"/>
    </source>
</evidence>
<feature type="domain" description="ABC transporter" evidence="2">
    <location>
        <begin position="20"/>
        <end position="74"/>
    </location>
</feature>
<dbReference type="PANTHER" id="PTHR43023">
    <property type="entry name" value="PROTEIN TRIGALACTOSYLDIACYLGLYCEROL 3, CHLOROPLASTIC"/>
    <property type="match status" value="1"/>
</dbReference>
<dbReference type="GO" id="GO:0016887">
    <property type="term" value="F:ATP hydrolysis activity"/>
    <property type="evidence" value="ECO:0007669"/>
    <property type="project" value="InterPro"/>
</dbReference>
<proteinExistence type="predicted"/>
<dbReference type="InterPro" id="IPR027417">
    <property type="entry name" value="P-loop_NTPase"/>
</dbReference>
<name>A0A1M5YTI9_9BACT</name>